<dbReference type="AlphaFoldDB" id="A0A0A0EP09"/>
<evidence type="ECO:0008006" key="4">
    <source>
        <dbReference type="Google" id="ProtNLM"/>
    </source>
</evidence>
<sequence>MSMHPLDSIFTARPAGSRPAARTVLATLLLAMTAPVAMAQDADSAWKFSGDLRGGYFASERTARDGSQSDDDAFNARLRVALQRGFAGNWTFRTRAAGRFSSEQDGTDIYLRGYAPTNVGTEFGDVTLDEAYLGYSAPSDGMRVRIGRFQTGFAVPGVASKGLDRNDSPNIDVNWTDGVHLDLPVANDWRGHVIAQYRHRRGSGGVARSPLDFSDSDSRTSLFLGLENNQRLGPVDHRMLSLTWMPASLADQGTANASREDYLAIDARVAGTWPIHDDGLRLVAGAEVGYALNTPASAVLGTGQRGDSDGLAWQLQASLYDIAPGHHLGVAYGRAGAGWLISPDFRPNDALAEIRYQWRVNPKLSFEARIRERKEIEIPATARRARVDDDFYLRASIKF</sequence>
<gene>
    <name evidence="2" type="ORF">N792_02825</name>
</gene>
<name>A0A0A0EP09_9GAMM</name>
<proteinExistence type="predicted"/>
<evidence type="ECO:0000313" key="3">
    <source>
        <dbReference type="Proteomes" id="UP000030017"/>
    </source>
</evidence>
<keyword evidence="3" id="KW-1185">Reference proteome</keyword>
<organism evidence="2 3">
    <name type="scientific">Lysobacter concretionis Ko07 = DSM 16239</name>
    <dbReference type="NCBI Taxonomy" id="1122185"/>
    <lineage>
        <taxon>Bacteria</taxon>
        <taxon>Pseudomonadati</taxon>
        <taxon>Pseudomonadota</taxon>
        <taxon>Gammaproteobacteria</taxon>
        <taxon>Lysobacterales</taxon>
        <taxon>Lysobacteraceae</taxon>
        <taxon>Novilysobacter</taxon>
    </lineage>
</organism>
<dbReference type="SUPFAM" id="SSF56935">
    <property type="entry name" value="Porins"/>
    <property type="match status" value="1"/>
</dbReference>
<accession>A0A0A0EP09</accession>
<protein>
    <recommendedName>
        <fullName evidence="4">Porin</fullName>
    </recommendedName>
</protein>
<feature type="signal peptide" evidence="1">
    <location>
        <begin position="1"/>
        <end position="39"/>
    </location>
</feature>
<evidence type="ECO:0000313" key="2">
    <source>
        <dbReference type="EMBL" id="KGM50907.1"/>
    </source>
</evidence>
<comment type="caution">
    <text evidence="2">The sequence shown here is derived from an EMBL/GenBank/DDBJ whole genome shotgun (WGS) entry which is preliminary data.</text>
</comment>
<keyword evidence="1" id="KW-0732">Signal</keyword>
<dbReference type="STRING" id="1122185.N792_02825"/>
<dbReference type="OrthoDB" id="6018076at2"/>
<reference evidence="2 3" key="1">
    <citation type="submission" date="2013-08" db="EMBL/GenBank/DDBJ databases">
        <title>Genome sequencing of Lysobacter.</title>
        <authorList>
            <person name="Zhang S."/>
            <person name="Wang G."/>
        </authorList>
    </citation>
    <scope>NUCLEOTIDE SEQUENCE [LARGE SCALE GENOMIC DNA]</scope>
    <source>
        <strain evidence="2 3">Ko07</strain>
    </source>
</reference>
<evidence type="ECO:0000256" key="1">
    <source>
        <dbReference type="SAM" id="SignalP"/>
    </source>
</evidence>
<feature type="chain" id="PRO_5001961661" description="Porin" evidence="1">
    <location>
        <begin position="40"/>
        <end position="399"/>
    </location>
</feature>
<dbReference type="EMBL" id="AVPS01000010">
    <property type="protein sequence ID" value="KGM50907.1"/>
    <property type="molecule type" value="Genomic_DNA"/>
</dbReference>
<dbReference type="Proteomes" id="UP000030017">
    <property type="component" value="Unassembled WGS sequence"/>
</dbReference>